<sequence length="290" mass="33255">MVLIRELRFVLPITVEEYEIACMYTVLKMEQQNTTSKEGVETVESKPFEDEHLGKGQYTSKVYHLESKIPPWIRTFAPAKALTVHEESWNAFPKSKTVIKCPFFHQCSMSIETINKANNGCSENVHELDKKMLSQRKVEIIDITSISKDYWSKVFGTAKLDLSTFKSSKTGRGPLSKGWQETCNPVMSTYKLIVMDAPIWGFGSHLEEAMVANEKALLSEFHKLCFAWIDEWHGMTMEQIHEMEKQNNLLLMKTFQKSVVTNQKDPKRKNKHDSPKKGAEDSTVVPISDE</sequence>
<dbReference type="FunFam" id="3.30.530.20:FF:000028">
    <property type="entry name" value="Phosphatidylinositol transfer protein 5"/>
    <property type="match status" value="1"/>
</dbReference>
<organism evidence="3 4">
    <name type="scientific">Canna indica</name>
    <name type="common">Indian-shot</name>
    <dbReference type="NCBI Taxonomy" id="4628"/>
    <lineage>
        <taxon>Eukaryota</taxon>
        <taxon>Viridiplantae</taxon>
        <taxon>Streptophyta</taxon>
        <taxon>Embryophyta</taxon>
        <taxon>Tracheophyta</taxon>
        <taxon>Spermatophyta</taxon>
        <taxon>Magnoliopsida</taxon>
        <taxon>Liliopsida</taxon>
        <taxon>Zingiberales</taxon>
        <taxon>Cannaceae</taxon>
        <taxon>Canna</taxon>
    </lineage>
</organism>
<protein>
    <submittedName>
        <fullName evidence="3">Phosphatidylinositol transfer protein 1-like</fullName>
    </submittedName>
</protein>
<evidence type="ECO:0000313" key="4">
    <source>
        <dbReference type="Proteomes" id="UP001327560"/>
    </source>
</evidence>
<name>A0AAQ3K6E8_9LILI</name>
<dbReference type="InterPro" id="IPR023393">
    <property type="entry name" value="START-like_dom_sf"/>
</dbReference>
<feature type="region of interest" description="Disordered" evidence="1">
    <location>
        <begin position="261"/>
        <end position="290"/>
    </location>
</feature>
<dbReference type="Gene3D" id="3.30.530.20">
    <property type="match status" value="1"/>
</dbReference>
<dbReference type="GO" id="GO:0071944">
    <property type="term" value="C:cell periphery"/>
    <property type="evidence" value="ECO:0007669"/>
    <property type="project" value="UniProtKB-ARBA"/>
</dbReference>
<dbReference type="Proteomes" id="UP001327560">
    <property type="component" value="Chromosome 3"/>
</dbReference>
<dbReference type="AlphaFoldDB" id="A0AAQ3K6E8"/>
<proteinExistence type="predicted"/>
<dbReference type="InterPro" id="IPR055261">
    <property type="entry name" value="PI_transfer_N"/>
</dbReference>
<evidence type="ECO:0000313" key="3">
    <source>
        <dbReference type="EMBL" id="WOL01925.1"/>
    </source>
</evidence>
<dbReference type="GO" id="GO:0008526">
    <property type="term" value="F:phosphatidylinositol transfer activity"/>
    <property type="evidence" value="ECO:0007669"/>
    <property type="project" value="UniProtKB-ARBA"/>
</dbReference>
<accession>A0AAQ3K6E8</accession>
<evidence type="ECO:0000259" key="2">
    <source>
        <dbReference type="Pfam" id="PF02121"/>
    </source>
</evidence>
<dbReference type="GO" id="GO:0005737">
    <property type="term" value="C:cytoplasm"/>
    <property type="evidence" value="ECO:0007669"/>
    <property type="project" value="UniProtKB-ARBA"/>
</dbReference>
<dbReference type="InterPro" id="IPR001666">
    <property type="entry name" value="PI_transfer"/>
</dbReference>
<dbReference type="EMBL" id="CP136892">
    <property type="protein sequence ID" value="WOL01925.1"/>
    <property type="molecule type" value="Genomic_DNA"/>
</dbReference>
<feature type="domain" description="Phosphatidylinositol transfer protein N-terminal" evidence="2">
    <location>
        <begin position="2"/>
        <end position="247"/>
    </location>
</feature>
<gene>
    <name evidence="3" type="ORF">Cni_G10644</name>
</gene>
<evidence type="ECO:0000256" key="1">
    <source>
        <dbReference type="SAM" id="MobiDB-lite"/>
    </source>
</evidence>
<dbReference type="SUPFAM" id="SSF55961">
    <property type="entry name" value="Bet v1-like"/>
    <property type="match status" value="1"/>
</dbReference>
<dbReference type="PANTHER" id="PTHR10658">
    <property type="entry name" value="PHOSPHATIDYLINOSITOL TRANSFER PROTEIN"/>
    <property type="match status" value="1"/>
</dbReference>
<dbReference type="PANTHER" id="PTHR10658:SF11">
    <property type="entry name" value="VIBRATOR, ISOFORM B"/>
    <property type="match status" value="1"/>
</dbReference>
<dbReference type="PRINTS" id="PR00391">
    <property type="entry name" value="PITRANSFER"/>
</dbReference>
<keyword evidence="4" id="KW-1185">Reference proteome</keyword>
<dbReference type="Pfam" id="PF02121">
    <property type="entry name" value="IP_trans"/>
    <property type="match status" value="1"/>
</dbReference>
<reference evidence="3 4" key="1">
    <citation type="submission" date="2023-10" db="EMBL/GenBank/DDBJ databases">
        <title>Chromosome-scale genome assembly provides insights into flower coloration mechanisms of Canna indica.</title>
        <authorList>
            <person name="Li C."/>
        </authorList>
    </citation>
    <scope>NUCLEOTIDE SEQUENCE [LARGE SCALE GENOMIC DNA]</scope>
    <source>
        <tissue evidence="3">Flower</tissue>
    </source>
</reference>